<dbReference type="PANTHER" id="PTHR43741">
    <property type="entry name" value="FMN-DEPENDENT NADH-AZOREDUCTASE 1"/>
    <property type="match status" value="1"/>
</dbReference>
<comment type="caution">
    <text evidence="9">The sequence shown here is derived from an EMBL/GenBank/DDBJ whole genome shotgun (WGS) entry which is preliminary data.</text>
</comment>
<feature type="binding site" evidence="6">
    <location>
        <position position="10"/>
    </location>
    <ligand>
        <name>FMN</name>
        <dbReference type="ChEBI" id="CHEBI:58210"/>
    </ligand>
</feature>
<comment type="cofactor">
    <cofactor evidence="6">
        <name>FMN</name>
        <dbReference type="ChEBI" id="CHEBI:58210"/>
    </cofactor>
    <text evidence="6">Binds 1 FMN per subunit.</text>
</comment>
<dbReference type="InterPro" id="IPR050104">
    <property type="entry name" value="FMN-dep_NADH:Q_OxRdtase_AzoR1"/>
</dbReference>
<name>A0A1W9HWQ7_9HYPH</name>
<reference evidence="9 10" key="1">
    <citation type="journal article" date="2017" name="Water Res.">
        <title>Comammox in drinking water systems.</title>
        <authorList>
            <person name="Wang Y."/>
            <person name="Ma L."/>
            <person name="Mao Y."/>
            <person name="Jiang X."/>
            <person name="Xia Y."/>
            <person name="Yu K."/>
            <person name="Li B."/>
            <person name="Zhang T."/>
        </authorList>
    </citation>
    <scope>NUCLEOTIDE SEQUENCE [LARGE SCALE GENOMIC DNA]</scope>
    <source>
        <strain evidence="9">SG_bin8</strain>
    </source>
</reference>
<dbReference type="GO" id="GO:0009055">
    <property type="term" value="F:electron transfer activity"/>
    <property type="evidence" value="ECO:0007669"/>
    <property type="project" value="UniProtKB-UniRule"/>
</dbReference>
<dbReference type="EC" id="1.6.5.-" evidence="6"/>
<gene>
    <name evidence="6" type="primary">azoR</name>
    <name evidence="9" type="ORF">A4S15_10860</name>
</gene>
<dbReference type="HAMAP" id="MF_01216">
    <property type="entry name" value="Azoreductase_type1"/>
    <property type="match status" value="1"/>
</dbReference>
<dbReference type="STRING" id="1827387.A4S15_10860"/>
<comment type="function">
    <text evidence="6">Quinone reductase that provides resistance to thiol-specific stress caused by electrophilic quinones.</text>
</comment>
<evidence type="ECO:0000256" key="2">
    <source>
        <dbReference type="ARBA" id="ARBA00022643"/>
    </source>
</evidence>
<keyword evidence="1 6" id="KW-0285">Flavoprotein</keyword>
<keyword evidence="4 6" id="KW-0520">NAD</keyword>
<dbReference type="Gene3D" id="3.40.50.360">
    <property type="match status" value="1"/>
</dbReference>
<dbReference type="GO" id="GO:0016655">
    <property type="term" value="F:oxidoreductase activity, acting on NAD(P)H, quinone or similar compound as acceptor"/>
    <property type="evidence" value="ECO:0007669"/>
    <property type="project" value="InterPro"/>
</dbReference>
<dbReference type="Pfam" id="PF02525">
    <property type="entry name" value="Flavodoxin_2"/>
    <property type="match status" value="1"/>
</dbReference>
<dbReference type="InterPro" id="IPR029039">
    <property type="entry name" value="Flavoprotein-like_sf"/>
</dbReference>
<evidence type="ECO:0000313" key="10">
    <source>
        <dbReference type="Proteomes" id="UP000192872"/>
    </source>
</evidence>
<comment type="catalytic activity">
    <reaction evidence="6">
        <text>2 a quinone + NADH + H(+) = 2 a 1,4-benzosemiquinone + NAD(+)</text>
        <dbReference type="Rhea" id="RHEA:65952"/>
        <dbReference type="ChEBI" id="CHEBI:15378"/>
        <dbReference type="ChEBI" id="CHEBI:57540"/>
        <dbReference type="ChEBI" id="CHEBI:57945"/>
        <dbReference type="ChEBI" id="CHEBI:132124"/>
        <dbReference type="ChEBI" id="CHEBI:134225"/>
    </reaction>
</comment>
<evidence type="ECO:0000256" key="6">
    <source>
        <dbReference type="HAMAP-Rule" id="MF_01216"/>
    </source>
</evidence>
<keyword evidence="7" id="KW-0175">Coiled coil</keyword>
<accession>A0A1W9HWQ7</accession>
<sequence>MPHLLRIDASSRLTGSTSRDLGDAFAQAWMARGPAYTVQERDIIAQPIRHISQATIAGYYTPADQMNNELREATALSDALIAELQQADELLITLPMYNFSVPSALKAWIDQIVRIGHTFAYDGQNFNGLVKARKATIIAAYGAGGYLNGGPFAGADFCGPYLKFLLGFLGVKSIEQIAVEATTGDAAALAAEVALAKGRIRRAVAA</sequence>
<dbReference type="GO" id="GO:0010181">
    <property type="term" value="F:FMN binding"/>
    <property type="evidence" value="ECO:0007669"/>
    <property type="project" value="UniProtKB-UniRule"/>
</dbReference>
<dbReference type="RefSeq" id="WP_376802047.1">
    <property type="nucleotide sequence ID" value="NZ_DBNB01000034.1"/>
</dbReference>
<comment type="caution">
    <text evidence="6">Lacks conserved residue(s) required for the propagation of feature annotation.</text>
</comment>
<comment type="catalytic activity">
    <reaction evidence="5">
        <text>N,N-dimethyl-1,4-phenylenediamine + anthranilate + 2 NAD(+) = 2-(4-dimethylaminophenyl)diazenylbenzoate + 2 NADH + 2 H(+)</text>
        <dbReference type="Rhea" id="RHEA:55872"/>
        <dbReference type="ChEBI" id="CHEBI:15378"/>
        <dbReference type="ChEBI" id="CHEBI:15783"/>
        <dbReference type="ChEBI" id="CHEBI:16567"/>
        <dbReference type="ChEBI" id="CHEBI:57540"/>
        <dbReference type="ChEBI" id="CHEBI:57945"/>
        <dbReference type="ChEBI" id="CHEBI:71579"/>
        <dbReference type="EC" id="1.7.1.17"/>
    </reaction>
    <physiologicalReaction direction="right-to-left" evidence="5">
        <dbReference type="Rhea" id="RHEA:55874"/>
    </physiologicalReaction>
</comment>
<dbReference type="InterPro" id="IPR023048">
    <property type="entry name" value="NADH:quinone_OxRdtase_FMN_depd"/>
</dbReference>
<dbReference type="SUPFAM" id="SSF52218">
    <property type="entry name" value="Flavoproteins"/>
    <property type="match status" value="1"/>
</dbReference>
<dbReference type="PANTHER" id="PTHR43741:SF4">
    <property type="entry name" value="FMN-DEPENDENT NADH:QUINONE OXIDOREDUCTASE"/>
    <property type="match status" value="1"/>
</dbReference>
<evidence type="ECO:0000256" key="3">
    <source>
        <dbReference type="ARBA" id="ARBA00023002"/>
    </source>
</evidence>
<feature type="binding site" evidence="6">
    <location>
        <begin position="16"/>
        <end position="18"/>
    </location>
    <ligand>
        <name>FMN</name>
        <dbReference type="ChEBI" id="CHEBI:58210"/>
    </ligand>
</feature>
<comment type="subunit">
    <text evidence="6">Homodimer.</text>
</comment>
<comment type="similarity">
    <text evidence="6">Belongs to the azoreductase type 1 family.</text>
</comment>
<evidence type="ECO:0000313" key="9">
    <source>
        <dbReference type="EMBL" id="OQW51737.1"/>
    </source>
</evidence>
<proteinExistence type="inferred from homology"/>
<dbReference type="Proteomes" id="UP000192872">
    <property type="component" value="Unassembled WGS sequence"/>
</dbReference>
<evidence type="ECO:0000256" key="4">
    <source>
        <dbReference type="ARBA" id="ARBA00023027"/>
    </source>
</evidence>
<dbReference type="InterPro" id="IPR003680">
    <property type="entry name" value="Flavodoxin_fold"/>
</dbReference>
<feature type="binding site" evidence="6">
    <location>
        <begin position="96"/>
        <end position="99"/>
    </location>
    <ligand>
        <name>FMN</name>
        <dbReference type="ChEBI" id="CHEBI:58210"/>
    </ligand>
</feature>
<dbReference type="AlphaFoldDB" id="A0A1W9HWQ7"/>
<evidence type="ECO:0000256" key="1">
    <source>
        <dbReference type="ARBA" id="ARBA00022630"/>
    </source>
</evidence>
<keyword evidence="2 6" id="KW-0288">FMN</keyword>
<evidence type="ECO:0000256" key="7">
    <source>
        <dbReference type="SAM" id="Coils"/>
    </source>
</evidence>
<feature type="coiled-coil region" evidence="7">
    <location>
        <begin position="63"/>
        <end position="90"/>
    </location>
</feature>
<protein>
    <recommendedName>
        <fullName evidence="6">FMN dependent NADH:quinone oxidoreductase</fullName>
        <ecNumber evidence="6">1.6.5.-</ecNumber>
    </recommendedName>
    <alternativeName>
        <fullName evidence="6">Azo-dye reductase</fullName>
    </alternativeName>
    <alternativeName>
        <fullName evidence="6">FMN-dependent NADH-azo compound oxidoreductase</fullName>
    </alternativeName>
    <alternativeName>
        <fullName evidence="6">FMN-dependent NADH-azoreductase</fullName>
        <ecNumber evidence="6">1.7.1.17</ecNumber>
    </alternativeName>
</protein>
<comment type="function">
    <text evidence="6">Also exhibits azoreductase activity. Catalyzes the reductive cleavage of the azo bond in aromatic azo compounds to the corresponding amines.</text>
</comment>
<dbReference type="GO" id="GO:0016652">
    <property type="term" value="F:oxidoreductase activity, acting on NAD(P)H as acceptor"/>
    <property type="evidence" value="ECO:0007669"/>
    <property type="project" value="UniProtKB-UniRule"/>
</dbReference>
<organism evidence="9 10">
    <name type="scientific">Candidatus Raskinella chloraquaticus</name>
    <dbReference type="NCBI Taxonomy" id="1951219"/>
    <lineage>
        <taxon>Bacteria</taxon>
        <taxon>Pseudomonadati</taxon>
        <taxon>Pseudomonadota</taxon>
        <taxon>Alphaproteobacteria</taxon>
        <taxon>Hyphomicrobiales</taxon>
        <taxon>Phreatobacteraceae</taxon>
        <taxon>Candidatus Raskinella</taxon>
    </lineage>
</organism>
<keyword evidence="3 6" id="KW-0560">Oxidoreductase</keyword>
<dbReference type="EC" id="1.7.1.17" evidence="6"/>
<evidence type="ECO:0000256" key="5">
    <source>
        <dbReference type="ARBA" id="ARBA00048542"/>
    </source>
</evidence>
<dbReference type="EMBL" id="LWDL01000018">
    <property type="protein sequence ID" value="OQW51737.1"/>
    <property type="molecule type" value="Genomic_DNA"/>
</dbReference>
<feature type="domain" description="Flavodoxin-like fold" evidence="8">
    <location>
        <begin position="3"/>
        <end position="194"/>
    </location>
</feature>
<evidence type="ECO:0000259" key="8">
    <source>
        <dbReference type="Pfam" id="PF02525"/>
    </source>
</evidence>